<evidence type="ECO:0000256" key="8">
    <source>
        <dbReference type="ARBA" id="ARBA00022765"/>
    </source>
</evidence>
<proteinExistence type="inferred from homology"/>
<comment type="similarity">
    <text evidence="14">Belongs to the ARTD/PARP family.</text>
</comment>
<dbReference type="InterPro" id="IPR050800">
    <property type="entry name" value="ARTD/PARP"/>
</dbReference>
<dbReference type="GO" id="GO:0005730">
    <property type="term" value="C:nucleolus"/>
    <property type="evidence" value="ECO:0007669"/>
    <property type="project" value="TreeGrafter"/>
</dbReference>
<dbReference type="GO" id="GO:0070212">
    <property type="term" value="P:protein poly-ADP-ribosylation"/>
    <property type="evidence" value="ECO:0007669"/>
    <property type="project" value="TreeGrafter"/>
</dbReference>
<evidence type="ECO:0000313" key="18">
    <source>
        <dbReference type="EMBL" id="GMS81674.1"/>
    </source>
</evidence>
<keyword evidence="7" id="KW-0677">Repeat</keyword>
<evidence type="ECO:0000256" key="7">
    <source>
        <dbReference type="ARBA" id="ARBA00022737"/>
    </source>
</evidence>
<dbReference type="GO" id="GO:0016779">
    <property type="term" value="F:nucleotidyltransferase activity"/>
    <property type="evidence" value="ECO:0007669"/>
    <property type="project" value="UniProtKB-KW"/>
</dbReference>
<keyword evidence="8" id="KW-0013">ADP-ribosylation</keyword>
<evidence type="ECO:0000259" key="16">
    <source>
        <dbReference type="PROSITE" id="PS51060"/>
    </source>
</evidence>
<dbReference type="Pfam" id="PF21728">
    <property type="entry name" value="PADR1_N"/>
    <property type="match status" value="1"/>
</dbReference>
<keyword evidence="3" id="KW-0328">Glycosyltransferase</keyword>
<dbReference type="Gene3D" id="1.20.142.10">
    <property type="entry name" value="Poly(ADP-ribose) polymerase, regulatory domain"/>
    <property type="match status" value="1"/>
</dbReference>
<keyword evidence="6" id="KW-0479">Metal-binding</keyword>
<evidence type="ECO:0000256" key="3">
    <source>
        <dbReference type="ARBA" id="ARBA00022676"/>
    </source>
</evidence>
<dbReference type="FunFam" id="1.20.142.10:FF:000002">
    <property type="entry name" value="Poly [ADP-ribose] polymerase"/>
    <property type="match status" value="1"/>
</dbReference>
<comment type="caution">
    <text evidence="18">The sequence shown here is derived from an EMBL/GenBank/DDBJ whole genome shotgun (WGS) entry which is preliminary data.</text>
</comment>
<keyword evidence="19" id="KW-1185">Reference proteome</keyword>
<feature type="non-terminal residue" evidence="18">
    <location>
        <position position="540"/>
    </location>
</feature>
<dbReference type="Pfam" id="PF05406">
    <property type="entry name" value="WGR"/>
    <property type="match status" value="1"/>
</dbReference>
<dbReference type="GO" id="GO:0006302">
    <property type="term" value="P:double-strand break repair"/>
    <property type="evidence" value="ECO:0007669"/>
    <property type="project" value="TreeGrafter"/>
</dbReference>
<evidence type="ECO:0000256" key="9">
    <source>
        <dbReference type="ARBA" id="ARBA00022771"/>
    </source>
</evidence>
<organism evidence="18 19">
    <name type="scientific">Pristionchus entomophagus</name>
    <dbReference type="NCBI Taxonomy" id="358040"/>
    <lineage>
        <taxon>Eukaryota</taxon>
        <taxon>Metazoa</taxon>
        <taxon>Ecdysozoa</taxon>
        <taxon>Nematoda</taxon>
        <taxon>Chromadorea</taxon>
        <taxon>Rhabditida</taxon>
        <taxon>Rhabditina</taxon>
        <taxon>Diplogasteromorpha</taxon>
        <taxon>Diplogasteroidea</taxon>
        <taxon>Neodiplogasteridae</taxon>
        <taxon>Pristionchus</taxon>
    </lineage>
</organism>
<reference evidence="18" key="1">
    <citation type="submission" date="2023-10" db="EMBL/GenBank/DDBJ databases">
        <title>Genome assembly of Pristionchus species.</title>
        <authorList>
            <person name="Yoshida K."/>
            <person name="Sommer R.J."/>
        </authorList>
    </citation>
    <scope>NUCLEOTIDE SEQUENCE</scope>
    <source>
        <strain evidence="18">RS0144</strain>
    </source>
</reference>
<dbReference type="InterPro" id="IPR036930">
    <property type="entry name" value="WGR_dom_sf"/>
</dbReference>
<protein>
    <recommendedName>
        <fullName evidence="2">Poly [ADP-ribose] polymerase 1</fullName>
        <ecNumber evidence="1">2.4.2.30</ecNumber>
    </recommendedName>
</protein>
<dbReference type="SUPFAM" id="SSF47587">
    <property type="entry name" value="Domain of poly(ADP-ribose) polymerase"/>
    <property type="match status" value="1"/>
</dbReference>
<keyword evidence="11" id="KW-0520">NAD</keyword>
<keyword evidence="9" id="KW-0863">Zinc-finger</keyword>
<dbReference type="GO" id="GO:0003677">
    <property type="term" value="F:DNA binding"/>
    <property type="evidence" value="ECO:0007669"/>
    <property type="project" value="UniProtKB-KW"/>
</dbReference>
<dbReference type="Gene3D" id="3.90.640.80">
    <property type="match status" value="1"/>
</dbReference>
<dbReference type="EC" id="2.4.2.30" evidence="1"/>
<keyword evidence="12" id="KW-0238">DNA-binding</keyword>
<evidence type="ECO:0000256" key="1">
    <source>
        <dbReference type="ARBA" id="ARBA00012020"/>
    </source>
</evidence>
<dbReference type="GO" id="GO:0003950">
    <property type="term" value="F:NAD+ poly-ADP-ribosyltransferase activity"/>
    <property type="evidence" value="ECO:0007669"/>
    <property type="project" value="UniProtKB-EC"/>
</dbReference>
<evidence type="ECO:0000256" key="10">
    <source>
        <dbReference type="ARBA" id="ARBA00022833"/>
    </source>
</evidence>
<feature type="non-terminal residue" evidence="18">
    <location>
        <position position="1"/>
    </location>
</feature>
<dbReference type="Pfam" id="PF08063">
    <property type="entry name" value="Zn_ribbon_PADR1"/>
    <property type="match status" value="1"/>
</dbReference>
<evidence type="ECO:0000256" key="5">
    <source>
        <dbReference type="ARBA" id="ARBA00022695"/>
    </source>
</evidence>
<accession>A0AAV5SJU4</accession>
<keyword evidence="10" id="KW-0862">Zinc</keyword>
<dbReference type="PROSITE" id="PS52007">
    <property type="entry name" value="PADR1"/>
    <property type="match status" value="1"/>
</dbReference>
<dbReference type="PROSITE" id="PS51977">
    <property type="entry name" value="WGR"/>
    <property type="match status" value="1"/>
</dbReference>
<dbReference type="InterPro" id="IPR004102">
    <property type="entry name" value="Poly(ADP-ribose)pol_reg_dom"/>
</dbReference>
<feature type="domain" description="WGR" evidence="17">
    <location>
        <begin position="284"/>
        <end position="383"/>
    </location>
</feature>
<dbReference type="GO" id="GO:0008270">
    <property type="term" value="F:zinc ion binding"/>
    <property type="evidence" value="ECO:0007669"/>
    <property type="project" value="UniProtKB-KW"/>
</dbReference>
<evidence type="ECO:0000256" key="6">
    <source>
        <dbReference type="ARBA" id="ARBA00022723"/>
    </source>
</evidence>
<dbReference type="InterPro" id="IPR012982">
    <property type="entry name" value="PARP1-like_PADR1_Zn_ribbon"/>
</dbReference>
<dbReference type="PROSITE" id="PS51060">
    <property type="entry name" value="PARP_ALPHA_HD"/>
    <property type="match status" value="1"/>
</dbReference>
<evidence type="ECO:0000256" key="12">
    <source>
        <dbReference type="ARBA" id="ARBA00023125"/>
    </source>
</evidence>
<keyword evidence="5" id="KW-0548">Nucleotidyltransferase</keyword>
<evidence type="ECO:0000256" key="4">
    <source>
        <dbReference type="ARBA" id="ARBA00022679"/>
    </source>
</evidence>
<evidence type="ECO:0000256" key="11">
    <source>
        <dbReference type="ARBA" id="ARBA00023027"/>
    </source>
</evidence>
<dbReference type="AlphaFoldDB" id="A0AAV5SJU4"/>
<dbReference type="SUPFAM" id="SSF142921">
    <property type="entry name" value="WGR domain-like"/>
    <property type="match status" value="1"/>
</dbReference>
<evidence type="ECO:0000256" key="14">
    <source>
        <dbReference type="ARBA" id="ARBA00024347"/>
    </source>
</evidence>
<dbReference type="InterPro" id="IPR008893">
    <property type="entry name" value="WGR_domain"/>
</dbReference>
<dbReference type="Pfam" id="PF02877">
    <property type="entry name" value="PARP_reg"/>
    <property type="match status" value="1"/>
</dbReference>
<evidence type="ECO:0000256" key="15">
    <source>
        <dbReference type="ARBA" id="ARBA00033987"/>
    </source>
</evidence>
<keyword evidence="13" id="KW-0539">Nucleus</keyword>
<dbReference type="GO" id="GO:1990404">
    <property type="term" value="F:NAD+-protein mono-ADP-ribosyltransferase activity"/>
    <property type="evidence" value="ECO:0007669"/>
    <property type="project" value="TreeGrafter"/>
</dbReference>
<dbReference type="InterPro" id="IPR049296">
    <property type="entry name" value="PARP1-like_PADR1_N"/>
</dbReference>
<evidence type="ECO:0000259" key="17">
    <source>
        <dbReference type="PROSITE" id="PS51977"/>
    </source>
</evidence>
<dbReference type="CDD" id="cd08001">
    <property type="entry name" value="WGR_PARP1_like"/>
    <property type="match status" value="1"/>
</dbReference>
<dbReference type="SMART" id="SM01335">
    <property type="entry name" value="PADR1"/>
    <property type="match status" value="1"/>
</dbReference>
<dbReference type="Proteomes" id="UP001432027">
    <property type="component" value="Unassembled WGS sequence"/>
</dbReference>
<comment type="catalytic activity">
    <reaction evidence="15">
        <text>NAD(+) + (ADP-D-ribosyl)n-acceptor = nicotinamide + (ADP-D-ribosyl)n+1-acceptor + H(+).</text>
        <dbReference type="EC" id="2.4.2.30"/>
    </reaction>
</comment>
<dbReference type="SMART" id="SM00773">
    <property type="entry name" value="WGR"/>
    <property type="match status" value="1"/>
</dbReference>
<dbReference type="PANTHER" id="PTHR10459:SF60">
    <property type="entry name" value="POLY [ADP-RIBOSE] POLYMERASE 2"/>
    <property type="match status" value="1"/>
</dbReference>
<evidence type="ECO:0000313" key="19">
    <source>
        <dbReference type="Proteomes" id="UP001432027"/>
    </source>
</evidence>
<keyword evidence="4" id="KW-0808">Transferase</keyword>
<dbReference type="EMBL" id="BTSX01000001">
    <property type="protein sequence ID" value="GMS81674.1"/>
    <property type="molecule type" value="Genomic_DNA"/>
</dbReference>
<evidence type="ECO:0000256" key="2">
    <source>
        <dbReference type="ARBA" id="ARBA00017163"/>
    </source>
</evidence>
<feature type="domain" description="PARP alpha-helical" evidence="16">
    <location>
        <begin position="407"/>
        <end position="524"/>
    </location>
</feature>
<evidence type="ECO:0000256" key="13">
    <source>
        <dbReference type="ARBA" id="ARBA00023242"/>
    </source>
</evidence>
<dbReference type="PANTHER" id="PTHR10459">
    <property type="entry name" value="DNA LIGASE"/>
    <property type="match status" value="1"/>
</dbReference>
<sequence length="540" mass="60703">KPPVVTIDAVEMKPIEMPPPPPPPKPKSNLNDLFARFQKAGKSSSLSSVMETLPKKPRLDDELGKEELNAQLKKQAEALWLLRAQFDRVDVDNIKELMLMNDMYVPTDDDKLVMSASDAALFGAPGQCPKCPDGRFMFNTDLNTYTCMGNVTEWTKCTHTDRNPIRSPLGIPRSMARGMGKVEDTGVMNSMTRRFYPVWSGDEMMNGAPAMAVSAELAEGEMNKRSIHTANSVQHLLPNVPVNLLPTAIANLLPTQQQAPTTVGTKQFIKRGTVVDGECPYASVAHVYRDEQGDLFSCSLTQADMATNRNSYFKMQLLKHDLENDKYFVFKSWGRVGTELGGSETTPHNHLLYAEVDFLNTFTEKTGNDWKDRKYFRKRPGKMAMVDMDYSEIEKSNDDGEVAPGSITKLDKSIQSLILRIFDQEMFKSALKSFDLDMEQMPLGKLSKRQLTLAYGVLNELQTMMQSSPERSQVIDASNRFYSLIPHNFGHKPPEMLDTKEIIEKKSKLIENLMDIAIAVDLMKKEDKSDVKMGVMAMDP</sequence>
<name>A0AAV5SJU4_9BILA</name>
<gene>
    <name evidence="18" type="ORF">PENTCL1PPCAC_3849</name>
</gene>
<dbReference type="InterPro" id="IPR036616">
    <property type="entry name" value="Poly(ADP-ribose)pol_reg_dom_sf"/>
</dbReference>